<evidence type="ECO:0000256" key="10">
    <source>
        <dbReference type="ARBA" id="ARBA00023049"/>
    </source>
</evidence>
<evidence type="ECO:0000256" key="5">
    <source>
        <dbReference type="ARBA" id="ARBA00022692"/>
    </source>
</evidence>
<evidence type="ECO:0000256" key="11">
    <source>
        <dbReference type="ARBA" id="ARBA00023136"/>
    </source>
</evidence>
<evidence type="ECO:0000256" key="4">
    <source>
        <dbReference type="ARBA" id="ARBA00022670"/>
    </source>
</evidence>
<evidence type="ECO:0000256" key="9">
    <source>
        <dbReference type="ARBA" id="ARBA00022989"/>
    </source>
</evidence>
<feature type="transmembrane region" description="Helical" evidence="12">
    <location>
        <begin position="184"/>
        <end position="203"/>
    </location>
</feature>
<keyword evidence="5 12" id="KW-0812">Transmembrane</keyword>
<accession>A0ABX0GZB2</accession>
<dbReference type="PANTHER" id="PTHR39188">
    <property type="entry name" value="MEMBRANE-ASSOCIATED ZINC METALLOPROTEASE M50B"/>
    <property type="match status" value="1"/>
</dbReference>
<name>A0ABX0GZB2_9ACTN</name>
<keyword evidence="4" id="KW-0645">Protease</keyword>
<keyword evidence="10" id="KW-0482">Metalloprotease</keyword>
<feature type="transmembrane region" description="Helical" evidence="12">
    <location>
        <begin position="12"/>
        <end position="43"/>
    </location>
</feature>
<feature type="domain" description="Peptidase M50" evidence="13">
    <location>
        <begin position="33"/>
        <end position="105"/>
    </location>
</feature>
<comment type="similarity">
    <text evidence="3">Belongs to the peptidase M50B family.</text>
</comment>
<dbReference type="EMBL" id="JAANNP010000007">
    <property type="protein sequence ID" value="NHC14538.1"/>
    <property type="molecule type" value="Genomic_DNA"/>
</dbReference>
<evidence type="ECO:0000256" key="3">
    <source>
        <dbReference type="ARBA" id="ARBA00007931"/>
    </source>
</evidence>
<reference evidence="14 15" key="1">
    <citation type="submission" date="2020-03" db="EMBL/GenBank/DDBJ databases">
        <title>Two novel Motilibacter sp.</title>
        <authorList>
            <person name="Liu S."/>
        </authorList>
    </citation>
    <scope>NUCLEOTIDE SEQUENCE [LARGE SCALE GENOMIC DNA]</scope>
    <source>
        <strain evidence="14 15">E257</strain>
    </source>
</reference>
<proteinExistence type="inferred from homology"/>
<gene>
    <name evidence="14" type="ORF">G9H71_12195</name>
</gene>
<evidence type="ECO:0000256" key="12">
    <source>
        <dbReference type="SAM" id="Phobius"/>
    </source>
</evidence>
<dbReference type="RefSeq" id="WP_166282164.1">
    <property type="nucleotide sequence ID" value="NZ_JAANNP010000007.1"/>
</dbReference>
<comment type="caution">
    <text evidence="14">The sequence shown here is derived from an EMBL/GenBank/DDBJ whole genome shotgun (WGS) entry which is preliminary data.</text>
</comment>
<keyword evidence="15" id="KW-1185">Reference proteome</keyword>
<feature type="transmembrane region" description="Helical" evidence="12">
    <location>
        <begin position="161"/>
        <end position="178"/>
    </location>
</feature>
<comment type="cofactor">
    <cofactor evidence="1">
        <name>Zn(2+)</name>
        <dbReference type="ChEBI" id="CHEBI:29105"/>
    </cofactor>
</comment>
<evidence type="ECO:0000256" key="6">
    <source>
        <dbReference type="ARBA" id="ARBA00022723"/>
    </source>
</evidence>
<feature type="transmembrane region" description="Helical" evidence="12">
    <location>
        <begin position="119"/>
        <end position="141"/>
    </location>
</feature>
<dbReference type="Pfam" id="PF02163">
    <property type="entry name" value="Peptidase_M50"/>
    <property type="match status" value="1"/>
</dbReference>
<feature type="transmembrane region" description="Helical" evidence="12">
    <location>
        <begin position="84"/>
        <end position="107"/>
    </location>
</feature>
<keyword evidence="9 12" id="KW-1133">Transmembrane helix</keyword>
<comment type="subcellular location">
    <subcellularLocation>
        <location evidence="2">Membrane</location>
        <topology evidence="2">Multi-pass membrane protein</topology>
    </subcellularLocation>
</comment>
<keyword evidence="7" id="KW-0378">Hydrolase</keyword>
<protein>
    <recommendedName>
        <fullName evidence="13">Peptidase M50 domain-containing protein</fullName>
    </recommendedName>
</protein>
<dbReference type="InterPro" id="IPR008915">
    <property type="entry name" value="Peptidase_M50"/>
</dbReference>
<organism evidence="14 15">
    <name type="scientific">Motilibacter deserti</name>
    <dbReference type="NCBI Taxonomy" id="2714956"/>
    <lineage>
        <taxon>Bacteria</taxon>
        <taxon>Bacillati</taxon>
        <taxon>Actinomycetota</taxon>
        <taxon>Actinomycetes</taxon>
        <taxon>Motilibacterales</taxon>
        <taxon>Motilibacteraceae</taxon>
        <taxon>Motilibacter</taxon>
    </lineage>
</organism>
<evidence type="ECO:0000313" key="14">
    <source>
        <dbReference type="EMBL" id="NHC14538.1"/>
    </source>
</evidence>
<evidence type="ECO:0000256" key="8">
    <source>
        <dbReference type="ARBA" id="ARBA00022833"/>
    </source>
</evidence>
<evidence type="ECO:0000259" key="13">
    <source>
        <dbReference type="Pfam" id="PF02163"/>
    </source>
</evidence>
<dbReference type="PANTHER" id="PTHR39188:SF3">
    <property type="entry name" value="STAGE IV SPORULATION PROTEIN FB"/>
    <property type="match status" value="1"/>
</dbReference>
<keyword evidence="11 12" id="KW-0472">Membrane</keyword>
<keyword evidence="8" id="KW-0862">Zinc</keyword>
<evidence type="ECO:0000256" key="2">
    <source>
        <dbReference type="ARBA" id="ARBA00004141"/>
    </source>
</evidence>
<evidence type="ECO:0000256" key="7">
    <source>
        <dbReference type="ARBA" id="ARBA00022801"/>
    </source>
</evidence>
<sequence>MSVFGFPLRVSPWIFVVLFALGQGTGLAALLAFMIGGVAAIAVHELGHALAARGAGATDVRMELTAFGGLTTFAPAPESRLQRIWIAVAGPLTGLLLGVPLLALRFGTGMDPHSTASSVLNALLVVTIGWAVLNLLPVLPFDGGQVLVSSLPGDEETRTRVAAALSVVIAGAAAFFFWQRDAAWSAAVFGLLAAMNVITLVTSGRNPQAQQSRSYAVLRAVLAGRLDAARAAMQEGRVDPVVAALVDVAEGGGVPAAAQLERVAGSRPDPLARSSLVVLRASQRDWDGVGRLGAEGGVPPDVLAWAVSIAARSGAAAAGARAGQAALAGSPGAVLAHATARAWAAAGEPSRAFDAVVYAVALGWDDLAALDVDPVLAPVRALAPWPGWRQGVGAAAVRPA</sequence>
<evidence type="ECO:0000256" key="1">
    <source>
        <dbReference type="ARBA" id="ARBA00001947"/>
    </source>
</evidence>
<evidence type="ECO:0000313" key="15">
    <source>
        <dbReference type="Proteomes" id="UP000800981"/>
    </source>
</evidence>
<keyword evidence="6" id="KW-0479">Metal-binding</keyword>
<dbReference type="Proteomes" id="UP000800981">
    <property type="component" value="Unassembled WGS sequence"/>
</dbReference>